<dbReference type="InterPro" id="IPR002820">
    <property type="entry name" value="Mopterin_CF_biosynth-C_dom"/>
</dbReference>
<dbReference type="RefSeq" id="WP_145187280.1">
    <property type="nucleotide sequence ID" value="NZ_CP036290.1"/>
</dbReference>
<dbReference type="InterPro" id="IPR047594">
    <property type="entry name" value="MoaC_bact/euk"/>
</dbReference>
<dbReference type="GO" id="GO:0061799">
    <property type="term" value="F:cyclic pyranopterin monophosphate synthase activity"/>
    <property type="evidence" value="ECO:0007669"/>
    <property type="project" value="UniProtKB-EC"/>
</dbReference>
<evidence type="ECO:0000256" key="1">
    <source>
        <dbReference type="ARBA" id="ARBA00001637"/>
    </source>
</evidence>
<keyword evidence="5" id="KW-0456">Lyase</keyword>
<organism evidence="9 10">
    <name type="scientific">Rohdeia mirabilis</name>
    <dbReference type="NCBI Taxonomy" id="2528008"/>
    <lineage>
        <taxon>Bacteria</taxon>
        <taxon>Pseudomonadati</taxon>
        <taxon>Planctomycetota</taxon>
        <taxon>Planctomycetia</taxon>
        <taxon>Planctomycetia incertae sedis</taxon>
        <taxon>Rohdeia</taxon>
    </lineage>
</organism>
<evidence type="ECO:0000259" key="8">
    <source>
        <dbReference type="Pfam" id="PF01967"/>
    </source>
</evidence>
<dbReference type="InterPro" id="IPR023045">
    <property type="entry name" value="MoaC"/>
</dbReference>
<keyword evidence="4" id="KW-0501">Molybdenum cofactor biosynthesis</keyword>
<dbReference type="NCBIfam" id="NF006870">
    <property type="entry name" value="PRK09364.1"/>
    <property type="match status" value="1"/>
</dbReference>
<name>A0A518D0A1_9BACT</name>
<dbReference type="NCBIfam" id="TIGR00581">
    <property type="entry name" value="moaC"/>
    <property type="match status" value="1"/>
</dbReference>
<evidence type="ECO:0000256" key="7">
    <source>
        <dbReference type="SAM" id="MobiDB-lite"/>
    </source>
</evidence>
<comment type="function">
    <text evidence="6">Catalyzes the conversion of (8S)-3',8-cyclo-7,8-dihydroguanosine 5'-triphosphate to cyclic pyranopterin monophosphate (cPMP).</text>
</comment>
<gene>
    <name evidence="9" type="primary">moaC2</name>
    <name evidence="9" type="ORF">Pla163_20300</name>
</gene>
<evidence type="ECO:0000256" key="5">
    <source>
        <dbReference type="ARBA" id="ARBA00023239"/>
    </source>
</evidence>
<evidence type="ECO:0000256" key="6">
    <source>
        <dbReference type="ARBA" id="ARBA00055087"/>
    </source>
</evidence>
<keyword evidence="10" id="KW-1185">Reference proteome</keyword>
<evidence type="ECO:0000256" key="3">
    <source>
        <dbReference type="ARBA" id="ARBA00012575"/>
    </source>
</evidence>
<comment type="pathway">
    <text evidence="2">Cofactor biosynthesis; molybdopterin biosynthesis.</text>
</comment>
<comment type="catalytic activity">
    <reaction evidence="1">
        <text>(8S)-3',8-cyclo-7,8-dihydroguanosine 5'-triphosphate = cyclic pyranopterin phosphate + diphosphate</text>
        <dbReference type="Rhea" id="RHEA:49580"/>
        <dbReference type="ChEBI" id="CHEBI:33019"/>
        <dbReference type="ChEBI" id="CHEBI:59648"/>
        <dbReference type="ChEBI" id="CHEBI:131766"/>
        <dbReference type="EC" id="4.6.1.17"/>
    </reaction>
</comment>
<feature type="region of interest" description="Disordered" evidence="7">
    <location>
        <begin position="1"/>
        <end position="37"/>
    </location>
</feature>
<dbReference type="Pfam" id="PF01967">
    <property type="entry name" value="MoaC"/>
    <property type="match status" value="1"/>
</dbReference>
<dbReference type="Gene3D" id="3.30.70.640">
    <property type="entry name" value="Molybdopterin cofactor biosynthesis C (MoaC) domain"/>
    <property type="match status" value="1"/>
</dbReference>
<dbReference type="EMBL" id="CP036290">
    <property type="protein sequence ID" value="QDU84911.1"/>
    <property type="molecule type" value="Genomic_DNA"/>
</dbReference>
<sequence length="167" mass="18404">MSDDHRLSHVEHGPDGRARRARMVDVSSKSPGERSATASALVHFPGDLLERVLHEGGPKGPIEEVARVAGILAAKRTAELIPMCHQLELDHVDVTIERMDTERLEIRCTARCRRATGVEMEALCGASIAALTVYDMTKALDPRIAVERVRLLEKTGGKRGHWRATEP</sequence>
<dbReference type="InterPro" id="IPR036522">
    <property type="entry name" value="MoaC_sf"/>
</dbReference>
<evidence type="ECO:0000313" key="9">
    <source>
        <dbReference type="EMBL" id="QDU84911.1"/>
    </source>
</evidence>
<protein>
    <recommendedName>
        <fullName evidence="3">cyclic pyranopterin monophosphate synthase</fullName>
        <ecNumber evidence="3">4.6.1.17</ecNumber>
    </recommendedName>
</protein>
<dbReference type="EC" id="4.6.1.17" evidence="3"/>
<feature type="compositionally biased region" description="Basic and acidic residues" evidence="7">
    <location>
        <begin position="1"/>
        <end position="18"/>
    </location>
</feature>
<evidence type="ECO:0000313" key="10">
    <source>
        <dbReference type="Proteomes" id="UP000319342"/>
    </source>
</evidence>
<dbReference type="UniPathway" id="UPA00344"/>
<dbReference type="CDD" id="cd01420">
    <property type="entry name" value="MoaC_PE"/>
    <property type="match status" value="1"/>
</dbReference>
<evidence type="ECO:0000256" key="2">
    <source>
        <dbReference type="ARBA" id="ARBA00005046"/>
    </source>
</evidence>
<dbReference type="Proteomes" id="UP000319342">
    <property type="component" value="Chromosome"/>
</dbReference>
<proteinExistence type="predicted"/>
<accession>A0A518D0A1</accession>
<dbReference type="AlphaFoldDB" id="A0A518D0A1"/>
<feature type="domain" description="Molybdopterin cofactor biosynthesis C (MoaC)" evidence="8">
    <location>
        <begin position="23"/>
        <end position="157"/>
    </location>
</feature>
<dbReference type="OrthoDB" id="9794429at2"/>
<reference evidence="9 10" key="1">
    <citation type="submission" date="2019-02" db="EMBL/GenBank/DDBJ databases">
        <title>Deep-cultivation of Planctomycetes and their phenomic and genomic characterization uncovers novel biology.</title>
        <authorList>
            <person name="Wiegand S."/>
            <person name="Jogler M."/>
            <person name="Boedeker C."/>
            <person name="Pinto D."/>
            <person name="Vollmers J."/>
            <person name="Rivas-Marin E."/>
            <person name="Kohn T."/>
            <person name="Peeters S.H."/>
            <person name="Heuer A."/>
            <person name="Rast P."/>
            <person name="Oberbeckmann S."/>
            <person name="Bunk B."/>
            <person name="Jeske O."/>
            <person name="Meyerdierks A."/>
            <person name="Storesund J.E."/>
            <person name="Kallscheuer N."/>
            <person name="Luecker S."/>
            <person name="Lage O.M."/>
            <person name="Pohl T."/>
            <person name="Merkel B.J."/>
            <person name="Hornburger P."/>
            <person name="Mueller R.-W."/>
            <person name="Bruemmer F."/>
            <person name="Labrenz M."/>
            <person name="Spormann A.M."/>
            <person name="Op den Camp H."/>
            <person name="Overmann J."/>
            <person name="Amann R."/>
            <person name="Jetten M.S.M."/>
            <person name="Mascher T."/>
            <person name="Medema M.H."/>
            <person name="Devos D.P."/>
            <person name="Kaster A.-K."/>
            <person name="Ovreas L."/>
            <person name="Rohde M."/>
            <person name="Galperin M.Y."/>
            <person name="Jogler C."/>
        </authorList>
    </citation>
    <scope>NUCLEOTIDE SEQUENCE [LARGE SCALE GENOMIC DNA]</scope>
    <source>
        <strain evidence="9 10">Pla163</strain>
    </source>
</reference>
<dbReference type="SUPFAM" id="SSF55040">
    <property type="entry name" value="Molybdenum cofactor biosynthesis protein C, MoaC"/>
    <property type="match status" value="1"/>
</dbReference>
<dbReference type="GO" id="GO:0006777">
    <property type="term" value="P:Mo-molybdopterin cofactor biosynthetic process"/>
    <property type="evidence" value="ECO:0007669"/>
    <property type="project" value="UniProtKB-KW"/>
</dbReference>
<evidence type="ECO:0000256" key="4">
    <source>
        <dbReference type="ARBA" id="ARBA00023150"/>
    </source>
</evidence>